<proteinExistence type="predicted"/>
<feature type="region of interest" description="Disordered" evidence="1">
    <location>
        <begin position="906"/>
        <end position="935"/>
    </location>
</feature>
<dbReference type="EMBL" id="KN831773">
    <property type="protein sequence ID" value="KIM44407.1"/>
    <property type="molecule type" value="Genomic_DNA"/>
</dbReference>
<feature type="compositionally biased region" description="Polar residues" evidence="1">
    <location>
        <begin position="629"/>
        <end position="647"/>
    </location>
</feature>
<gene>
    <name evidence="2" type="ORF">M413DRAFT_352563</name>
</gene>
<protein>
    <submittedName>
        <fullName evidence="2">Uncharacterized protein</fullName>
    </submittedName>
</protein>
<dbReference type="STRING" id="686832.A0A0C2YTQ7"/>
<feature type="compositionally biased region" description="Basic and acidic residues" evidence="1">
    <location>
        <begin position="66"/>
        <end position="83"/>
    </location>
</feature>
<name>A0A0C2YTQ7_HEBCY</name>
<feature type="compositionally biased region" description="Basic and acidic residues" evidence="1">
    <location>
        <begin position="237"/>
        <end position="355"/>
    </location>
</feature>
<feature type="region of interest" description="Disordered" evidence="1">
    <location>
        <begin position="124"/>
        <end position="801"/>
    </location>
</feature>
<evidence type="ECO:0000313" key="2">
    <source>
        <dbReference type="EMBL" id="KIM44407.1"/>
    </source>
</evidence>
<feature type="compositionally biased region" description="Basic and acidic residues" evidence="1">
    <location>
        <begin position="190"/>
        <end position="210"/>
    </location>
</feature>
<evidence type="ECO:0000313" key="3">
    <source>
        <dbReference type="Proteomes" id="UP000053424"/>
    </source>
</evidence>
<sequence length="1023" mass="116525">MASLVVRPRGNASKRKEREGDERRPVGHVAESSSSMGGDREGPWSVNPSPPRRARTDPPEGYEDAVNEREKVRDEEAAERMEVDPPVDGNNDDVDVKMEEKEDEEKLNSKLLLADPVDVKMEITDAVDNAAKEDTHNPYSPSVGAGEGGGVADSMWSSRRDGEDTGNSGSRRRERARRGKPVDSWGRSSSNRDEDRSEGGRRHREDRDNHWGAPPRSGRDDQSHRDTRDSNQYSSGSRRDDRDKDSRYRDSDRERSYRPRDDDRYSSTADRARESIGGDSSRGKREERFPDRDNRRDRRERDGDWERDRDRDRERDRDRDRERDRDRDRERDRDRDTREDRRPRRREEEEKERGGPGDPPDWAASSPRQDKDEARASREEETGEKLPTINAPNPGEAKDGMDVDLPTTQAEGGGWFVQTTQMDWGALPTNEPKASADTKQADEGYRQSSHRNEEEQSRARRDGWGRDESRSTRGGDDHHSSRRRDDDLRSRSRRERDDGTRSNRDRDSRRDDRDREKDRGSWDRRERDNDHMRSRYDRERDRSRRERPGTWDREAEKDGEYDNRNKDRRRPKHQSAFSVGGEFESGWHGSQRETSPFVSELADNLGTTALSPPLRSDGEKGEETINWGADTSSAWPTPGNDENTASSVKRGLAETDPDYGKWTVSKPSGGEDNTAKRGLEATDPDYGKWTVSKPESDVSQGYVPTYSGYSSRKNDKERRPDWSERSGGRGSGRDRPRGRPRDDWVPPKSRDSGWSSRKKEDRKTDSGKSENSQLEWTGPTECVDPAGDWAGLFTGTDSKPQEVEWTADIVDPEGDWASAEIQYEENMGPNAYAAESSNQVEWTSSTVDPAGDWASAEIQYEDNWDPNGDAAESSKTATDSQPQFEWTGESDPANDWASAEIQVAEEGEPDPYEHIAWVPGVRGGGRGKYGRGRVRGPRVRKKKVRTIGLMRGFQDDPKEEEEEEATAEGVTESNIPEEPNPFWYLVEGEPQTTEDEAAKWGVSAEDRAKWSQTSEAEKWGVSS</sequence>
<evidence type="ECO:0000256" key="1">
    <source>
        <dbReference type="SAM" id="MobiDB-lite"/>
    </source>
</evidence>
<dbReference type="HOGENOM" id="CLU_295605_0_0_1"/>
<feature type="compositionally biased region" description="Basic and acidic residues" evidence="1">
    <location>
        <begin position="14"/>
        <end position="25"/>
    </location>
</feature>
<feature type="compositionally biased region" description="Basic and acidic residues" evidence="1">
    <location>
        <begin position="712"/>
        <end position="768"/>
    </location>
</feature>
<feature type="compositionally biased region" description="Basic and acidic residues" evidence="1">
    <location>
        <begin position="217"/>
        <end position="229"/>
    </location>
</feature>
<feature type="compositionally biased region" description="Basic and acidic residues" evidence="1">
    <location>
        <begin position="368"/>
        <end position="384"/>
    </location>
</feature>
<dbReference type="Proteomes" id="UP000053424">
    <property type="component" value="Unassembled WGS sequence"/>
</dbReference>
<reference evidence="3" key="2">
    <citation type="submission" date="2015-01" db="EMBL/GenBank/DDBJ databases">
        <title>Evolutionary Origins and Diversification of the Mycorrhizal Mutualists.</title>
        <authorList>
            <consortium name="DOE Joint Genome Institute"/>
            <consortium name="Mycorrhizal Genomics Consortium"/>
            <person name="Kohler A."/>
            <person name="Kuo A."/>
            <person name="Nagy L.G."/>
            <person name="Floudas D."/>
            <person name="Copeland A."/>
            <person name="Barry K.W."/>
            <person name="Cichocki N."/>
            <person name="Veneault-Fourrey C."/>
            <person name="LaButti K."/>
            <person name="Lindquist E.A."/>
            <person name="Lipzen A."/>
            <person name="Lundell T."/>
            <person name="Morin E."/>
            <person name="Murat C."/>
            <person name="Riley R."/>
            <person name="Ohm R."/>
            <person name="Sun H."/>
            <person name="Tunlid A."/>
            <person name="Henrissat B."/>
            <person name="Grigoriev I.V."/>
            <person name="Hibbett D.S."/>
            <person name="Martin F."/>
        </authorList>
    </citation>
    <scope>NUCLEOTIDE SEQUENCE [LARGE SCALE GENOMIC DNA]</scope>
    <source>
        <strain evidence="3">h7</strain>
    </source>
</reference>
<dbReference type="AlphaFoldDB" id="A0A0C2YTQ7"/>
<feature type="compositionally biased region" description="Acidic residues" evidence="1">
    <location>
        <begin position="957"/>
        <end position="966"/>
    </location>
</feature>
<feature type="compositionally biased region" description="Basic and acidic residues" evidence="1">
    <location>
        <begin position="434"/>
        <end position="565"/>
    </location>
</feature>
<feature type="region of interest" description="Disordered" evidence="1">
    <location>
        <begin position="949"/>
        <end position="1023"/>
    </location>
</feature>
<feature type="compositionally biased region" description="Polar residues" evidence="1">
    <location>
        <begin position="873"/>
        <end position="884"/>
    </location>
</feature>
<accession>A0A0C2YTQ7</accession>
<feature type="compositionally biased region" description="Basic residues" evidence="1">
    <location>
        <begin position="170"/>
        <end position="179"/>
    </location>
</feature>
<organism evidence="2 3">
    <name type="scientific">Hebeloma cylindrosporum</name>
    <dbReference type="NCBI Taxonomy" id="76867"/>
    <lineage>
        <taxon>Eukaryota</taxon>
        <taxon>Fungi</taxon>
        <taxon>Dikarya</taxon>
        <taxon>Basidiomycota</taxon>
        <taxon>Agaricomycotina</taxon>
        <taxon>Agaricomycetes</taxon>
        <taxon>Agaricomycetidae</taxon>
        <taxon>Agaricales</taxon>
        <taxon>Agaricineae</taxon>
        <taxon>Hymenogastraceae</taxon>
        <taxon>Hebeloma</taxon>
    </lineage>
</organism>
<reference evidence="2 3" key="1">
    <citation type="submission" date="2014-04" db="EMBL/GenBank/DDBJ databases">
        <authorList>
            <consortium name="DOE Joint Genome Institute"/>
            <person name="Kuo A."/>
            <person name="Gay G."/>
            <person name="Dore J."/>
            <person name="Kohler A."/>
            <person name="Nagy L.G."/>
            <person name="Floudas D."/>
            <person name="Copeland A."/>
            <person name="Barry K.W."/>
            <person name="Cichocki N."/>
            <person name="Veneault-Fourrey C."/>
            <person name="LaButti K."/>
            <person name="Lindquist E.A."/>
            <person name="Lipzen A."/>
            <person name="Lundell T."/>
            <person name="Morin E."/>
            <person name="Murat C."/>
            <person name="Sun H."/>
            <person name="Tunlid A."/>
            <person name="Henrissat B."/>
            <person name="Grigoriev I.V."/>
            <person name="Hibbett D.S."/>
            <person name="Martin F."/>
            <person name="Nordberg H.P."/>
            <person name="Cantor M.N."/>
            <person name="Hua S.X."/>
        </authorList>
    </citation>
    <scope>NUCLEOTIDE SEQUENCE [LARGE SCALE GENOMIC DNA]</scope>
    <source>
        <strain evidence="3">h7</strain>
    </source>
</reference>
<feature type="region of interest" description="Disordered" evidence="1">
    <location>
        <begin position="861"/>
        <end position="894"/>
    </location>
</feature>
<keyword evidence="3" id="KW-1185">Reference proteome</keyword>
<feature type="region of interest" description="Disordered" evidence="1">
    <location>
        <begin position="1"/>
        <end position="110"/>
    </location>
</feature>
<feature type="compositionally biased region" description="Basic and acidic residues" evidence="1">
    <location>
        <begin position="94"/>
        <end position="108"/>
    </location>
</feature>